<reference evidence="2" key="1">
    <citation type="submission" date="2022-04" db="EMBL/GenBank/DDBJ databases">
        <title>Consumption of N2O by Flavobacterium azooxidireducens sp. nov. isolated from Decomposing Leaf Litter of Phragmites australis (Cav.).</title>
        <authorList>
            <person name="Behrendt U."/>
            <person name="Spanner T."/>
            <person name="Augustin J."/>
            <person name="Horn M.A."/>
            <person name="Kolb S."/>
            <person name="Ulrich A."/>
        </authorList>
    </citation>
    <scope>NUCLEOTIDE SEQUENCE</scope>
    <source>
        <strain evidence="2">IGB 4-14</strain>
    </source>
</reference>
<keyword evidence="3" id="KW-1185">Reference proteome</keyword>
<feature type="transmembrane region" description="Helical" evidence="1">
    <location>
        <begin position="86"/>
        <end position="110"/>
    </location>
</feature>
<proteinExistence type="predicted"/>
<feature type="transmembrane region" description="Helical" evidence="1">
    <location>
        <begin position="372"/>
        <end position="390"/>
    </location>
</feature>
<dbReference type="EMBL" id="CP096205">
    <property type="protein sequence ID" value="UPQ79665.1"/>
    <property type="molecule type" value="Genomic_DNA"/>
</dbReference>
<evidence type="ECO:0000313" key="3">
    <source>
        <dbReference type="Proteomes" id="UP000830583"/>
    </source>
</evidence>
<feature type="transmembrane region" description="Helical" evidence="1">
    <location>
        <begin position="303"/>
        <end position="324"/>
    </location>
</feature>
<evidence type="ECO:0000256" key="1">
    <source>
        <dbReference type="SAM" id="Phobius"/>
    </source>
</evidence>
<feature type="transmembrane region" description="Helical" evidence="1">
    <location>
        <begin position="273"/>
        <end position="291"/>
    </location>
</feature>
<dbReference type="Proteomes" id="UP000830583">
    <property type="component" value="Chromosome"/>
</dbReference>
<name>A0ABY4KH17_9FLAO</name>
<feature type="transmembrane region" description="Helical" evidence="1">
    <location>
        <begin position="186"/>
        <end position="206"/>
    </location>
</feature>
<keyword evidence="1" id="KW-1133">Transmembrane helix</keyword>
<sequence length="531" mass="61641">MAKSKIAIVILLNLIISFGFYFENKDAKIQEISSDLANIIPICKKLDNINLYQDDLFVNNVDNVKYYTPFYVQPLRFIAKFTQYDYLIALNVLGLITHIVYGFSWFLLFYYLKKDFWIALLFSIFIRGILWPPGGELLGISDLWTIMPRTLYLAVMPLPFLTFLYLKKYKLIVSALLLGLIFNFHPISGIGGIIIYFLILISYYYLNKQTNLLILKKTITALLFCVIGMIPFLMTYSVNVNNSLIIEPNLFNEAFLSRISNNFFNPILYIKSWHRPVAYIFVLLFIIFYFFDKSNKKEVFKIILISTIGVFLAANLSVYIETFINNTFHKNLRLSFQLIRFQKFILLLFQIAIFFLIIELSAKYKVKEHFKAAVFFIYLLFIAISNNPIFDKVPLLSDDLTRSILPSNLQLSKAKPVDVSLSLMVEYIESNTKSNAVFFGKESYLIRAGAGRSVVLDSKGAGMLIEGNPAKFISWYQERQHFKSLNTANKILFLRNKKVNYIMDDKPWEGLDPIKTIGNVNLYKIEFNERN</sequence>
<protein>
    <submittedName>
        <fullName evidence="2">Uncharacterized protein</fullName>
    </submittedName>
</protein>
<accession>A0ABY4KH17</accession>
<organism evidence="2 3">
    <name type="scientific">Flavobacterium azooxidireducens</name>
    <dbReference type="NCBI Taxonomy" id="1871076"/>
    <lineage>
        <taxon>Bacteria</taxon>
        <taxon>Pseudomonadati</taxon>
        <taxon>Bacteroidota</taxon>
        <taxon>Flavobacteriia</taxon>
        <taxon>Flavobacteriales</taxon>
        <taxon>Flavobacteriaceae</taxon>
        <taxon>Flavobacterium</taxon>
    </lineage>
</organism>
<feature type="transmembrane region" description="Helical" evidence="1">
    <location>
        <begin position="218"/>
        <end position="238"/>
    </location>
</feature>
<keyword evidence="1" id="KW-0812">Transmembrane</keyword>
<feature type="transmembrane region" description="Helical" evidence="1">
    <location>
        <begin position="6"/>
        <end position="22"/>
    </location>
</feature>
<keyword evidence="1" id="KW-0472">Membrane</keyword>
<dbReference type="RefSeq" id="WP_248434981.1">
    <property type="nucleotide sequence ID" value="NZ_CP096205.1"/>
</dbReference>
<feature type="transmembrane region" description="Helical" evidence="1">
    <location>
        <begin position="116"/>
        <end position="138"/>
    </location>
</feature>
<evidence type="ECO:0000313" key="2">
    <source>
        <dbReference type="EMBL" id="UPQ79665.1"/>
    </source>
</evidence>
<feature type="transmembrane region" description="Helical" evidence="1">
    <location>
        <begin position="344"/>
        <end position="360"/>
    </location>
</feature>
<gene>
    <name evidence="2" type="ORF">M0M57_02230</name>
</gene>